<evidence type="ECO:0000256" key="1">
    <source>
        <dbReference type="SAM" id="MobiDB-lite"/>
    </source>
</evidence>
<feature type="region of interest" description="Disordered" evidence="1">
    <location>
        <begin position="363"/>
        <end position="384"/>
    </location>
</feature>
<feature type="region of interest" description="Disordered" evidence="1">
    <location>
        <begin position="586"/>
        <end position="622"/>
    </location>
</feature>
<dbReference type="EMBL" id="BKCJ010003659">
    <property type="protein sequence ID" value="GEU56416.1"/>
    <property type="molecule type" value="Genomic_DNA"/>
</dbReference>
<protein>
    <recommendedName>
        <fullName evidence="2">Transposase-associated domain-containing protein</fullName>
    </recommendedName>
</protein>
<dbReference type="Pfam" id="PF13963">
    <property type="entry name" value="Transpos_assoc"/>
    <property type="match status" value="1"/>
</dbReference>
<feature type="domain" description="Transposase-associated" evidence="2">
    <location>
        <begin position="5"/>
        <end position="77"/>
    </location>
</feature>
<dbReference type="PANTHER" id="PTHR10775:SF185">
    <property type="entry name" value="OS08G0208400 PROTEIN"/>
    <property type="match status" value="1"/>
</dbReference>
<dbReference type="PANTHER" id="PTHR10775">
    <property type="entry name" value="OS08G0208400 PROTEIN"/>
    <property type="match status" value="1"/>
</dbReference>
<dbReference type="AlphaFoldDB" id="A0A6L2L4A6"/>
<feature type="region of interest" description="Disordered" evidence="1">
    <location>
        <begin position="110"/>
        <end position="129"/>
    </location>
</feature>
<organism evidence="3">
    <name type="scientific">Tanacetum cinerariifolium</name>
    <name type="common">Dalmatian daisy</name>
    <name type="synonym">Chrysanthemum cinerariifolium</name>
    <dbReference type="NCBI Taxonomy" id="118510"/>
    <lineage>
        <taxon>Eukaryota</taxon>
        <taxon>Viridiplantae</taxon>
        <taxon>Streptophyta</taxon>
        <taxon>Embryophyta</taxon>
        <taxon>Tracheophyta</taxon>
        <taxon>Spermatophyta</taxon>
        <taxon>Magnoliopsida</taxon>
        <taxon>eudicotyledons</taxon>
        <taxon>Gunneridae</taxon>
        <taxon>Pentapetalae</taxon>
        <taxon>asterids</taxon>
        <taxon>campanulids</taxon>
        <taxon>Asterales</taxon>
        <taxon>Asteraceae</taxon>
        <taxon>Asteroideae</taxon>
        <taxon>Anthemideae</taxon>
        <taxon>Anthemidinae</taxon>
        <taxon>Tanacetum</taxon>
    </lineage>
</organism>
<dbReference type="InterPro" id="IPR029480">
    <property type="entry name" value="Transpos_assoc"/>
</dbReference>
<evidence type="ECO:0000313" key="3">
    <source>
        <dbReference type="EMBL" id="GEU56416.1"/>
    </source>
</evidence>
<reference evidence="3" key="1">
    <citation type="journal article" date="2019" name="Sci. Rep.">
        <title>Draft genome of Tanacetum cinerariifolium, the natural source of mosquito coil.</title>
        <authorList>
            <person name="Yamashiro T."/>
            <person name="Shiraishi A."/>
            <person name="Satake H."/>
            <person name="Nakayama K."/>
        </authorList>
    </citation>
    <scope>NUCLEOTIDE SEQUENCE</scope>
</reference>
<sequence length="622" mass="71053">MVIDKSWTLLERHEKAFYTGLTKFVDDCKPLVNSDRNVKCPCKSCRTVLWVSSENLSKHITRYGWDPGYKTWVHHGEPDLLPPPPVIDNTRQPQISDMIALLNDLSYIPPNNEQNEPTQGDIGKTSNEPTQAKRNEFEELYASANEELYPDYDYVTRLDFMTKFTYFKVRGKLTDSIFNEMLEFFQHVFPTMKGYMLPPSYYAIKNTFKTIGLGYESIHACVNDGFLFRGDNNKDVHFYSKTPGKKVPKKVLRYFSIIPRLQCLYKSSHTAKEMTWHEEDPDVIHFDNSSNLPLSTSLNVLDNATLHIHGQSTEVDAPPDMTDLDEDDDIIDDEDALPHDLTDFDDEDLVNVDNDGVDMSADIAQGHDSDGGGDDRPTTHHIPTGCERKADRLHTCQETRNLRLKNLIEDKGPVPIRFEWDDKKTLMPLGEHASHWSNYLGELIREMPLYCPSWQKVPAERKATIITKIETQFDLKPHIQSQRWTDINAGIQQHLQKLYNTNKASLKAATSREYYPDCNAPLRKEDIGGDVEAVGSRLQHLVGPPPPQCSHNSADVEKLKKKNKHLTEHVNLMMKLFRSDDKFSQMLNQYESSPEFDNASGSGGCGDDEMVDDEDGDDDEED</sequence>
<feature type="compositionally biased region" description="Acidic residues" evidence="1">
    <location>
        <begin position="606"/>
        <end position="622"/>
    </location>
</feature>
<gene>
    <name evidence="3" type="ORF">Tci_028394</name>
</gene>
<proteinExistence type="predicted"/>
<evidence type="ECO:0000259" key="2">
    <source>
        <dbReference type="Pfam" id="PF13963"/>
    </source>
</evidence>
<accession>A0A6L2L4A6</accession>
<name>A0A6L2L4A6_TANCI</name>
<comment type="caution">
    <text evidence="3">The sequence shown here is derived from an EMBL/GenBank/DDBJ whole genome shotgun (WGS) entry which is preliminary data.</text>
</comment>
<feature type="compositionally biased region" description="Basic and acidic residues" evidence="1">
    <location>
        <begin position="365"/>
        <end position="378"/>
    </location>
</feature>